<dbReference type="InterPro" id="IPR011009">
    <property type="entry name" value="Kinase-like_dom_sf"/>
</dbReference>
<dbReference type="Proteomes" id="UP000037558">
    <property type="component" value="Unassembled WGS sequence"/>
</dbReference>
<protein>
    <recommendedName>
        <fullName evidence="3">Aminoglycoside phosphotransferase domain-containing protein</fullName>
    </recommendedName>
</protein>
<proteinExistence type="predicted"/>
<accession>A0A0M0KXK2</accession>
<dbReference type="Gene3D" id="3.90.1200.10">
    <property type="match status" value="1"/>
</dbReference>
<gene>
    <name evidence="1" type="ORF">AMD01_15790</name>
</gene>
<reference evidence="2" key="1">
    <citation type="submission" date="2015-08" db="EMBL/GenBank/DDBJ databases">
        <title>Fjat-14210 dsm16467.</title>
        <authorList>
            <person name="Liu B."/>
            <person name="Wang J."/>
            <person name="Zhu Y."/>
            <person name="Liu G."/>
            <person name="Chen Q."/>
            <person name="Chen Z."/>
            <person name="Lan J."/>
            <person name="Che J."/>
            <person name="Ge C."/>
            <person name="Shi H."/>
            <person name="Pan Z."/>
            <person name="Liu X."/>
        </authorList>
    </citation>
    <scope>NUCLEOTIDE SEQUENCE [LARGE SCALE GENOMIC DNA]</scope>
    <source>
        <strain evidence="2">DSM 16467</strain>
    </source>
</reference>
<evidence type="ECO:0000313" key="1">
    <source>
        <dbReference type="EMBL" id="KOO43546.1"/>
    </source>
</evidence>
<dbReference type="EMBL" id="LILC01000021">
    <property type="protein sequence ID" value="KOO43546.1"/>
    <property type="molecule type" value="Genomic_DNA"/>
</dbReference>
<comment type="caution">
    <text evidence="1">The sequence shown here is derived from an EMBL/GenBank/DDBJ whole genome shotgun (WGS) entry which is preliminary data.</text>
</comment>
<keyword evidence="2" id="KW-1185">Reference proteome</keyword>
<dbReference type="SUPFAM" id="SSF56112">
    <property type="entry name" value="Protein kinase-like (PK-like)"/>
    <property type="match status" value="1"/>
</dbReference>
<evidence type="ECO:0000313" key="2">
    <source>
        <dbReference type="Proteomes" id="UP000037558"/>
    </source>
</evidence>
<evidence type="ECO:0008006" key="3">
    <source>
        <dbReference type="Google" id="ProtNLM"/>
    </source>
</evidence>
<name>A0A0M0KXK2_9BACI</name>
<organism evidence="1 2">
    <name type="scientific">Priestia koreensis</name>
    <dbReference type="NCBI Taxonomy" id="284581"/>
    <lineage>
        <taxon>Bacteria</taxon>
        <taxon>Bacillati</taxon>
        <taxon>Bacillota</taxon>
        <taxon>Bacilli</taxon>
        <taxon>Bacillales</taxon>
        <taxon>Bacillaceae</taxon>
        <taxon>Priestia</taxon>
    </lineage>
</organism>
<sequence>MVVDSTEKIIGIFDFNIAGDEAFVNELASLHAYYGERGSDFLQAYETIRPLSNIEKELYPVLLSVIVPFRFDRTNSIIALMKENEEEAVKKKLEETLTLLTKASAT</sequence>
<dbReference type="AlphaFoldDB" id="A0A0M0KXK2"/>
<dbReference type="PATRIC" id="fig|284581.3.peg.1164"/>
<dbReference type="STRING" id="284581.AMD01_15790"/>